<reference evidence="1 2" key="1">
    <citation type="submission" date="2021-06" db="EMBL/GenBank/DDBJ databases">
        <authorList>
            <person name="Palmer J.M."/>
        </authorList>
    </citation>
    <scope>NUCLEOTIDE SEQUENCE [LARGE SCALE GENOMIC DNA]</scope>
    <source>
        <strain evidence="1 2">CL_MEX2019</strain>
        <tissue evidence="1">Muscle</tissue>
    </source>
</reference>
<evidence type="ECO:0000313" key="2">
    <source>
        <dbReference type="Proteomes" id="UP001352852"/>
    </source>
</evidence>
<evidence type="ECO:0000313" key="1">
    <source>
        <dbReference type="EMBL" id="MED6266338.1"/>
    </source>
</evidence>
<sequence length="104" mass="10974">MWIKAAEDHVKEAKECDADIRPADSVSQPSAARRYRSRQGSSAVGIASHVQLKAERAALLAKAALTDGQTVFCALVGAHSEAHKLTEAGEDGCTFAIVPVQDGE</sequence>
<protein>
    <submittedName>
        <fullName evidence="1">Uncharacterized protein</fullName>
    </submittedName>
</protein>
<name>A0ABU7CXT5_9TELE</name>
<dbReference type="EMBL" id="JAHUTJ010008236">
    <property type="protein sequence ID" value="MED6266338.1"/>
    <property type="molecule type" value="Genomic_DNA"/>
</dbReference>
<proteinExistence type="predicted"/>
<gene>
    <name evidence="1" type="ORF">CHARACLAT_001124</name>
</gene>
<dbReference type="Proteomes" id="UP001352852">
    <property type="component" value="Unassembled WGS sequence"/>
</dbReference>
<keyword evidence="2" id="KW-1185">Reference proteome</keyword>
<comment type="caution">
    <text evidence="1">The sequence shown here is derived from an EMBL/GenBank/DDBJ whole genome shotgun (WGS) entry which is preliminary data.</text>
</comment>
<accession>A0ABU7CXT5</accession>
<organism evidence="1 2">
    <name type="scientific">Characodon lateralis</name>
    <dbReference type="NCBI Taxonomy" id="208331"/>
    <lineage>
        <taxon>Eukaryota</taxon>
        <taxon>Metazoa</taxon>
        <taxon>Chordata</taxon>
        <taxon>Craniata</taxon>
        <taxon>Vertebrata</taxon>
        <taxon>Euteleostomi</taxon>
        <taxon>Actinopterygii</taxon>
        <taxon>Neopterygii</taxon>
        <taxon>Teleostei</taxon>
        <taxon>Neoteleostei</taxon>
        <taxon>Acanthomorphata</taxon>
        <taxon>Ovalentaria</taxon>
        <taxon>Atherinomorphae</taxon>
        <taxon>Cyprinodontiformes</taxon>
        <taxon>Goodeidae</taxon>
        <taxon>Characodon</taxon>
    </lineage>
</organism>